<organism evidence="2 3">
    <name type="scientific">Robiginitalea marina</name>
    <dbReference type="NCBI Taxonomy" id="2954105"/>
    <lineage>
        <taxon>Bacteria</taxon>
        <taxon>Pseudomonadati</taxon>
        <taxon>Bacteroidota</taxon>
        <taxon>Flavobacteriia</taxon>
        <taxon>Flavobacteriales</taxon>
        <taxon>Flavobacteriaceae</taxon>
        <taxon>Robiginitalea</taxon>
    </lineage>
</organism>
<protein>
    <submittedName>
        <fullName evidence="2">ABC transporter substrate-binding protein</fullName>
    </submittedName>
</protein>
<dbReference type="SUPFAM" id="SSF53807">
    <property type="entry name" value="Helical backbone' metal receptor"/>
    <property type="match status" value="1"/>
</dbReference>
<sequence>MNPALKKVLLGPEGTYMLNRTLLLCLFALLPACRETPPHARQEPRESMQPRYAKGFSAEHRPDGVSILTVRNPWPGASREFRYALVPGQEVPRYTGMADSLDAVIGVPVQRVVLTSTTHIPSLEALGLQERLVGFPGMDYVSSPLTRQRMADGLVEELGANEHLNTEKVLALQPDLVMGFGVSGIPRHYQAIQASGIPLVLNGDWMEEDPLGKAEWILLFGLLFGREQEAEKVFKTIETEYLEARRLASGSENMPTVLSGSLYRDVWYLPGGNSWAASFIRDSHARYLWGDTGERGSLSLSLEAVLERATEAEFWIAPSQFVSYGEMAAANPHYQQFRAFRERKVLTYARSLGPGKGMLYFELGPNRPDLVLKDLIYWFHPGLLPDYEPVFFKPLTE</sequence>
<evidence type="ECO:0000313" key="3">
    <source>
        <dbReference type="Proteomes" id="UP001206312"/>
    </source>
</evidence>
<proteinExistence type="predicted"/>
<dbReference type="EMBL" id="JAMXIB010000017">
    <property type="protein sequence ID" value="MCO5726001.1"/>
    <property type="molecule type" value="Genomic_DNA"/>
</dbReference>
<evidence type="ECO:0000313" key="2">
    <source>
        <dbReference type="EMBL" id="MCO5726001.1"/>
    </source>
</evidence>
<dbReference type="PANTHER" id="PTHR30535">
    <property type="entry name" value="VITAMIN B12-BINDING PROTEIN"/>
    <property type="match status" value="1"/>
</dbReference>
<comment type="caution">
    <text evidence="2">The sequence shown here is derived from an EMBL/GenBank/DDBJ whole genome shotgun (WGS) entry which is preliminary data.</text>
</comment>
<name>A0ABT1B135_9FLAO</name>
<dbReference type="Proteomes" id="UP001206312">
    <property type="component" value="Unassembled WGS sequence"/>
</dbReference>
<dbReference type="RefSeq" id="WP_252742373.1">
    <property type="nucleotide sequence ID" value="NZ_JAMXIB010000017.1"/>
</dbReference>
<dbReference type="PANTHER" id="PTHR30535:SF34">
    <property type="entry name" value="MOLYBDATE-BINDING PROTEIN MOLA"/>
    <property type="match status" value="1"/>
</dbReference>
<accession>A0ABT1B135</accession>
<evidence type="ECO:0000259" key="1">
    <source>
        <dbReference type="PROSITE" id="PS50983"/>
    </source>
</evidence>
<keyword evidence="3" id="KW-1185">Reference proteome</keyword>
<gene>
    <name evidence="2" type="ORF">NG653_14145</name>
</gene>
<reference evidence="2 3" key="1">
    <citation type="submission" date="2022-06" db="EMBL/GenBank/DDBJ databases">
        <authorList>
            <person name="Xuan X."/>
        </authorList>
    </citation>
    <scope>NUCLEOTIDE SEQUENCE [LARGE SCALE GENOMIC DNA]</scope>
    <source>
        <strain evidence="2 3">2V75</strain>
    </source>
</reference>
<dbReference type="InterPro" id="IPR050902">
    <property type="entry name" value="ABC_Transporter_SBP"/>
</dbReference>
<feature type="domain" description="Fe/B12 periplasmic-binding" evidence="1">
    <location>
        <begin position="111"/>
        <end position="383"/>
    </location>
</feature>
<dbReference type="Gene3D" id="3.40.50.1980">
    <property type="entry name" value="Nitrogenase molybdenum iron protein domain"/>
    <property type="match status" value="2"/>
</dbReference>
<dbReference type="Pfam" id="PF01497">
    <property type="entry name" value="Peripla_BP_2"/>
    <property type="match status" value="1"/>
</dbReference>
<dbReference type="InterPro" id="IPR002491">
    <property type="entry name" value="ABC_transptr_periplasmic_BD"/>
</dbReference>
<dbReference type="PROSITE" id="PS50983">
    <property type="entry name" value="FE_B12_PBP"/>
    <property type="match status" value="1"/>
</dbReference>